<dbReference type="SUPFAM" id="SSF48371">
    <property type="entry name" value="ARM repeat"/>
    <property type="match status" value="1"/>
</dbReference>
<dbReference type="Pfam" id="PF08389">
    <property type="entry name" value="Xpo1"/>
    <property type="match status" value="1"/>
</dbReference>
<dbReference type="InterPro" id="IPR057941">
    <property type="entry name" value="TPR_TNPO3_IPO13_2nd"/>
</dbReference>
<proteinExistence type="predicted"/>
<keyword evidence="3" id="KW-1185">Reference proteome</keyword>
<organism evidence="4">
    <name type="scientific">Drosophila rhopaloa</name>
    <name type="common">Fruit fly</name>
    <dbReference type="NCBI Taxonomy" id="1041015"/>
    <lineage>
        <taxon>Eukaryota</taxon>
        <taxon>Metazoa</taxon>
        <taxon>Ecdysozoa</taxon>
        <taxon>Arthropoda</taxon>
        <taxon>Hexapoda</taxon>
        <taxon>Insecta</taxon>
        <taxon>Pterygota</taxon>
        <taxon>Neoptera</taxon>
        <taxon>Endopterygota</taxon>
        <taxon>Diptera</taxon>
        <taxon>Brachycera</taxon>
        <taxon>Muscomorpha</taxon>
        <taxon>Ephydroidea</taxon>
        <taxon>Drosophilidae</taxon>
        <taxon>Drosophila</taxon>
        <taxon>Sophophora</taxon>
    </lineage>
</organism>
<dbReference type="InterPro" id="IPR051345">
    <property type="entry name" value="Importin_beta-like_NTR"/>
</dbReference>
<dbReference type="Proteomes" id="UP001652680">
    <property type="component" value="Unassembled WGS sequence"/>
</dbReference>
<dbReference type="InterPro" id="IPR016024">
    <property type="entry name" value="ARM-type_fold"/>
</dbReference>
<reference evidence="4" key="2">
    <citation type="submission" date="2025-04" db="UniProtKB">
        <authorList>
            <consortium name="RefSeq"/>
        </authorList>
    </citation>
    <scope>IDENTIFICATION</scope>
</reference>
<reference evidence="2" key="3">
    <citation type="submission" date="2025-05" db="UniProtKB">
        <authorList>
            <consortium name="EnsemblMetazoa"/>
        </authorList>
    </citation>
    <scope>IDENTIFICATION</scope>
</reference>
<dbReference type="InterPro" id="IPR013598">
    <property type="entry name" value="Exportin-1/Importin-b-like"/>
</dbReference>
<accession>A0A6P4FMJ5</accession>
<evidence type="ECO:0000313" key="2">
    <source>
        <dbReference type="EnsemblMetazoa" id="XP_016988703.1"/>
    </source>
</evidence>
<dbReference type="PANTHER" id="PTHR12363:SF42">
    <property type="entry name" value="TRANSPORTIN-3"/>
    <property type="match status" value="1"/>
</dbReference>
<sequence length="588" mass="67650">MEKQFTKENVIDALYLLSIDTNHAADSYLHSFQKSHQVWMIASELLAHRPNYPLHILTFAAISLAKKTKEDFHLLSMSDLSYLKEELIQNLVNAAMIPESNSLVVQLGICLSALGLMAPVLLDELDDFMRQLSGRPEYVMALLEVLRILPEEARSSALQRKVECLASVHEQLRLQSSNVLNVLEGFLERQDLPDTCLLKCLRVFGSWTRYGFILTDQVLERKLFQRAQAILVDPLIEGHLEAADCVVAMLEHSLVRKDLDSRLFEMVISLEPAFQRSVGNQQLLQNYCHIFVNLFETHFQLTKRNPAKIQERFLTIELLLLIAVHCPLSVIESSMDMWSLLSADLDYKADPEMTSSYRPYFLRLLKILFTITRVPESCEDMALPGPMDRFRGLVAEVLVDVAHLVELDTMQELYDIVEHEQSAWTDVEMAMFFLLNLMRNFKRHQEQLILSILESVKDRRQPLIRLQILELISTPGVVDPGTIFNCLLKELRQEVPMLARIVCRLSLLMPHWSYLLTLALSVDEFRLKESDRSDLLESVCSLVRQLGPSCVLEANKYLVNERRNCEGSGTRQNRIHMIQIHLSFERDT</sequence>
<evidence type="ECO:0000313" key="4">
    <source>
        <dbReference type="RefSeq" id="XP_016988703.1"/>
    </source>
</evidence>
<gene>
    <name evidence="4" type="primary">LOC108051204</name>
    <name evidence="2" type="synonym">108051204</name>
</gene>
<evidence type="ECO:0000313" key="3">
    <source>
        <dbReference type="Proteomes" id="UP001652680"/>
    </source>
</evidence>
<dbReference type="EnsemblMetazoa" id="XM_017133214.2">
    <property type="protein sequence ID" value="XP_016988703.1"/>
    <property type="gene ID" value="LOC108051204"/>
</dbReference>
<dbReference type="OrthoDB" id="435593at2759"/>
<dbReference type="AlphaFoldDB" id="A0A6P4FMJ5"/>
<reference evidence="3" key="1">
    <citation type="journal article" date="2021" name="Elife">
        <title>Highly contiguous assemblies of 101 drosophilid genomes.</title>
        <authorList>
            <person name="Kim B.Y."/>
            <person name="Wang J.R."/>
            <person name="Miller D.E."/>
            <person name="Barmina O."/>
            <person name="Delaney E."/>
            <person name="Thompson A."/>
            <person name="Comeault A.A."/>
            <person name="Peede D."/>
            <person name="D'Agostino E.R."/>
            <person name="Pelaez J."/>
            <person name="Aguilar J.M."/>
            <person name="Haji D."/>
            <person name="Matsunaga T."/>
            <person name="Armstrong E.E."/>
            <person name="Zych M."/>
            <person name="Ogawa Y."/>
            <person name="Stamenkovic-Radak M."/>
            <person name="Jelic M."/>
            <person name="Veselinovic M.S."/>
            <person name="Tanaskovic M."/>
            <person name="Eric P."/>
            <person name="Gao J.J."/>
            <person name="Katoh T.K."/>
            <person name="Toda M.J."/>
            <person name="Watabe H."/>
            <person name="Watada M."/>
            <person name="Davis J.S."/>
            <person name="Moyle L.C."/>
            <person name="Manoli G."/>
            <person name="Bertolini E."/>
            <person name="Kostal V."/>
            <person name="Hawley R.S."/>
            <person name="Takahashi A."/>
            <person name="Jones C.D."/>
            <person name="Price D.K."/>
            <person name="Whiteman N."/>
            <person name="Kopp A."/>
            <person name="Matute D.R."/>
            <person name="Petrov D.A."/>
        </authorList>
    </citation>
    <scope>NUCLEOTIDE SEQUENCE [LARGE SCALE GENOMIC DNA]</scope>
</reference>
<dbReference type="RefSeq" id="XP_016988703.1">
    <property type="nucleotide sequence ID" value="XM_017133214.1"/>
</dbReference>
<dbReference type="InterPro" id="IPR011989">
    <property type="entry name" value="ARM-like"/>
</dbReference>
<dbReference type="PANTHER" id="PTHR12363">
    <property type="entry name" value="TRANSPORTIN 3 AND IMPORTIN 13"/>
    <property type="match status" value="1"/>
</dbReference>
<dbReference type="GO" id="GO:0005737">
    <property type="term" value="C:cytoplasm"/>
    <property type="evidence" value="ECO:0007669"/>
    <property type="project" value="TreeGrafter"/>
</dbReference>
<dbReference type="GO" id="GO:0006606">
    <property type="term" value="P:protein import into nucleus"/>
    <property type="evidence" value="ECO:0007669"/>
    <property type="project" value="TreeGrafter"/>
</dbReference>
<dbReference type="Gene3D" id="1.25.10.10">
    <property type="entry name" value="Leucine-rich Repeat Variant"/>
    <property type="match status" value="1"/>
</dbReference>
<evidence type="ECO:0000259" key="1">
    <source>
        <dbReference type="Pfam" id="PF08389"/>
    </source>
</evidence>
<protein>
    <submittedName>
        <fullName evidence="4">Transportin-3 isoform X1</fullName>
    </submittedName>
</protein>
<name>A0A6P4FMJ5_DRORH</name>
<dbReference type="OMA" id="LQNYCNI"/>
<feature type="domain" description="Exportin-1/Importin-beta-like" evidence="1">
    <location>
        <begin position="104"/>
        <end position="245"/>
    </location>
</feature>
<dbReference type="GeneID" id="108051204"/>
<dbReference type="Pfam" id="PF24138">
    <property type="entry name" value="TPR_TNPO3_IPO13_2nd"/>
    <property type="match status" value="1"/>
</dbReference>